<evidence type="ECO:0000256" key="5">
    <source>
        <dbReference type="ARBA" id="ARBA00023136"/>
    </source>
</evidence>
<organism evidence="7 8">
    <name type="scientific">Nitrosococcus wardiae</name>
    <dbReference type="NCBI Taxonomy" id="1814290"/>
    <lineage>
        <taxon>Bacteria</taxon>
        <taxon>Pseudomonadati</taxon>
        <taxon>Pseudomonadota</taxon>
        <taxon>Gammaproteobacteria</taxon>
        <taxon>Chromatiales</taxon>
        <taxon>Chromatiaceae</taxon>
        <taxon>Nitrosococcus</taxon>
    </lineage>
</organism>
<dbReference type="EMBL" id="CP038033">
    <property type="protein sequence ID" value="QBQ56326.1"/>
    <property type="molecule type" value="Genomic_DNA"/>
</dbReference>
<dbReference type="RefSeq" id="WP_134359571.1">
    <property type="nucleotide sequence ID" value="NZ_CP038033.1"/>
</dbReference>
<reference evidence="7 8" key="1">
    <citation type="submission" date="2019-03" db="EMBL/GenBank/DDBJ databases">
        <title>The genome sequence of Nitrosococcus wardiae strain D1FHST reveals the archetypal metabolic capacity of ammonia-oxidizing Gammaproteobacteria.</title>
        <authorList>
            <person name="Wang L."/>
            <person name="Lim C.K."/>
            <person name="Hanson T.E."/>
            <person name="Dang H."/>
            <person name="Klotz M.G."/>
        </authorList>
    </citation>
    <scope>NUCLEOTIDE SEQUENCE [LARGE SCALE GENOMIC DNA]</scope>
    <source>
        <strain evidence="7 8">D1FHS</strain>
    </source>
</reference>
<dbReference type="InterPro" id="IPR001173">
    <property type="entry name" value="Glyco_trans_2-like"/>
</dbReference>
<gene>
    <name evidence="7" type="ORF">E3U44_18860</name>
</gene>
<dbReference type="GO" id="GO:0005886">
    <property type="term" value="C:plasma membrane"/>
    <property type="evidence" value="ECO:0007669"/>
    <property type="project" value="UniProtKB-SubCell"/>
</dbReference>
<feature type="domain" description="Glycosyltransferase 2-like" evidence="6">
    <location>
        <begin position="4"/>
        <end position="131"/>
    </location>
</feature>
<dbReference type="SUPFAM" id="SSF53448">
    <property type="entry name" value="Nucleotide-diphospho-sugar transferases"/>
    <property type="match status" value="1"/>
</dbReference>
<keyword evidence="5" id="KW-0472">Membrane</keyword>
<dbReference type="GO" id="GO:0016757">
    <property type="term" value="F:glycosyltransferase activity"/>
    <property type="evidence" value="ECO:0007669"/>
    <property type="project" value="UniProtKB-KW"/>
</dbReference>
<evidence type="ECO:0000259" key="6">
    <source>
        <dbReference type="Pfam" id="PF00535"/>
    </source>
</evidence>
<keyword evidence="8" id="KW-1185">Reference proteome</keyword>
<dbReference type="Proteomes" id="UP000294325">
    <property type="component" value="Chromosome"/>
</dbReference>
<dbReference type="KEGG" id="nwr:E3U44_18860"/>
<dbReference type="Gene3D" id="3.90.550.10">
    <property type="entry name" value="Spore Coat Polysaccharide Biosynthesis Protein SpsA, Chain A"/>
    <property type="match status" value="1"/>
</dbReference>
<keyword evidence="2" id="KW-1003">Cell membrane</keyword>
<dbReference type="InterPro" id="IPR026461">
    <property type="entry name" value="Trfase_2_rSAM/seldom_assoc"/>
</dbReference>
<dbReference type="Pfam" id="PF00535">
    <property type="entry name" value="Glycos_transf_2"/>
    <property type="match status" value="1"/>
</dbReference>
<evidence type="ECO:0000256" key="3">
    <source>
        <dbReference type="ARBA" id="ARBA00022676"/>
    </source>
</evidence>
<proteinExistence type="predicted"/>
<evidence type="ECO:0000256" key="4">
    <source>
        <dbReference type="ARBA" id="ARBA00022679"/>
    </source>
</evidence>
<dbReference type="CDD" id="cd02522">
    <property type="entry name" value="GT_2_like_a"/>
    <property type="match status" value="1"/>
</dbReference>
<evidence type="ECO:0000313" key="8">
    <source>
        <dbReference type="Proteomes" id="UP000294325"/>
    </source>
</evidence>
<sequence length="232" mass="26276">MRISIIIPTLNEAVGICEALQRLQPLRVKGHEIIVVDGGSSDQTAFLAQPLADCFLVAQRGRGIQMNVGARVAGGEILLFLHADTRLPGDAENAIIAGLSRSHYKWGRFNVRLSGRSTWFRVIEWSMNWRSRLTGIATGDQALFVEREAFEAVEGFPEIPLMEDVVLSRRLKRLSWPLCLSSTVMASSRYWEARGVLRTILLMWSLRLAYFLGVSPERLVQIYYRSEYKEYG</sequence>
<evidence type="ECO:0000256" key="1">
    <source>
        <dbReference type="ARBA" id="ARBA00004236"/>
    </source>
</evidence>
<dbReference type="PANTHER" id="PTHR43646:SF2">
    <property type="entry name" value="GLYCOSYLTRANSFERASE 2-LIKE DOMAIN-CONTAINING PROTEIN"/>
    <property type="match status" value="1"/>
</dbReference>
<dbReference type="AlphaFoldDB" id="A0A4P7C5M9"/>
<comment type="subcellular location">
    <subcellularLocation>
        <location evidence="1">Cell membrane</location>
    </subcellularLocation>
</comment>
<dbReference type="NCBIfam" id="TIGR04283">
    <property type="entry name" value="glyco_like_mftF"/>
    <property type="match status" value="1"/>
</dbReference>
<dbReference type="PANTHER" id="PTHR43646">
    <property type="entry name" value="GLYCOSYLTRANSFERASE"/>
    <property type="match status" value="1"/>
</dbReference>
<name>A0A4P7C5M9_9GAMM</name>
<accession>A0A4P7C5M9</accession>
<keyword evidence="4 7" id="KW-0808">Transferase</keyword>
<keyword evidence="3" id="KW-0328">Glycosyltransferase</keyword>
<dbReference type="OrthoDB" id="5291101at2"/>
<protein>
    <submittedName>
        <fullName evidence="7">Glycosyltransferase</fullName>
    </submittedName>
</protein>
<dbReference type="InterPro" id="IPR029044">
    <property type="entry name" value="Nucleotide-diphossugar_trans"/>
</dbReference>
<evidence type="ECO:0000313" key="7">
    <source>
        <dbReference type="EMBL" id="QBQ56326.1"/>
    </source>
</evidence>
<evidence type="ECO:0000256" key="2">
    <source>
        <dbReference type="ARBA" id="ARBA00022475"/>
    </source>
</evidence>